<evidence type="ECO:0000256" key="4">
    <source>
        <dbReference type="ARBA" id="ARBA00023163"/>
    </source>
</evidence>
<evidence type="ECO:0000256" key="1">
    <source>
        <dbReference type="ARBA" id="ARBA00022723"/>
    </source>
</evidence>
<dbReference type="GO" id="GO:0000981">
    <property type="term" value="F:DNA-binding transcription factor activity, RNA polymerase II-specific"/>
    <property type="evidence" value="ECO:0007669"/>
    <property type="project" value="InterPro"/>
</dbReference>
<dbReference type="Proteomes" id="UP000019478">
    <property type="component" value="Unassembled WGS sequence"/>
</dbReference>
<name>W9Z3B8_9EURO</name>
<keyword evidence="3" id="KW-0238">DNA-binding</keyword>
<dbReference type="PANTHER" id="PTHR47655:SF2">
    <property type="entry name" value="QUINIC ACID UTILIZATION ACTIVATOR"/>
    <property type="match status" value="1"/>
</dbReference>
<keyword evidence="2" id="KW-0805">Transcription regulation</keyword>
<evidence type="ECO:0000313" key="8">
    <source>
        <dbReference type="EMBL" id="EXJ88994.1"/>
    </source>
</evidence>
<dbReference type="eggNOG" id="ENOG502S3FG">
    <property type="taxonomic scope" value="Eukaryota"/>
</dbReference>
<comment type="caution">
    <text evidence="8">The sequence shown here is derived from an EMBL/GenBank/DDBJ whole genome shotgun (WGS) entry which is preliminary data.</text>
</comment>
<dbReference type="Pfam" id="PF04082">
    <property type="entry name" value="Fungal_trans"/>
    <property type="match status" value="1"/>
</dbReference>
<evidence type="ECO:0000259" key="7">
    <source>
        <dbReference type="PROSITE" id="PS50048"/>
    </source>
</evidence>
<dbReference type="GO" id="GO:0006351">
    <property type="term" value="P:DNA-templated transcription"/>
    <property type="evidence" value="ECO:0007669"/>
    <property type="project" value="InterPro"/>
</dbReference>
<dbReference type="STRING" id="1182542.W9Z3B8"/>
<dbReference type="InterPro" id="IPR007219">
    <property type="entry name" value="XnlR_reg_dom"/>
</dbReference>
<dbReference type="SUPFAM" id="SSF57701">
    <property type="entry name" value="Zn2/Cys6 DNA-binding domain"/>
    <property type="match status" value="1"/>
</dbReference>
<dbReference type="PROSITE" id="PS50048">
    <property type="entry name" value="ZN2_CY6_FUNGAL_2"/>
    <property type="match status" value="1"/>
</dbReference>
<dbReference type="Pfam" id="PF00172">
    <property type="entry name" value="Zn_clus"/>
    <property type="match status" value="1"/>
</dbReference>
<dbReference type="InterPro" id="IPR036864">
    <property type="entry name" value="Zn2-C6_fun-type_DNA-bd_sf"/>
</dbReference>
<dbReference type="Gene3D" id="4.10.240.10">
    <property type="entry name" value="Zn(2)-C6 fungal-type DNA-binding domain"/>
    <property type="match status" value="1"/>
</dbReference>
<keyword evidence="1" id="KW-0479">Metal-binding</keyword>
<feature type="region of interest" description="Disordered" evidence="6">
    <location>
        <begin position="142"/>
        <end position="171"/>
    </location>
</feature>
<feature type="region of interest" description="Disordered" evidence="6">
    <location>
        <begin position="1"/>
        <end position="24"/>
    </location>
</feature>
<dbReference type="GeneID" id="19166191"/>
<evidence type="ECO:0000313" key="9">
    <source>
        <dbReference type="Proteomes" id="UP000019478"/>
    </source>
</evidence>
<keyword evidence="4" id="KW-0804">Transcription</keyword>
<keyword evidence="5" id="KW-0539">Nucleus</keyword>
<feature type="compositionally biased region" description="Polar residues" evidence="6">
    <location>
        <begin position="1"/>
        <end position="15"/>
    </location>
</feature>
<dbReference type="PROSITE" id="PS00463">
    <property type="entry name" value="ZN2_CY6_FUNGAL_1"/>
    <property type="match status" value="1"/>
</dbReference>
<dbReference type="CDD" id="cd12148">
    <property type="entry name" value="fungal_TF_MHR"/>
    <property type="match status" value="1"/>
</dbReference>
<keyword evidence="9" id="KW-1185">Reference proteome</keyword>
<dbReference type="GO" id="GO:0003677">
    <property type="term" value="F:DNA binding"/>
    <property type="evidence" value="ECO:0007669"/>
    <property type="project" value="UniProtKB-KW"/>
</dbReference>
<accession>W9Z3B8</accession>
<proteinExistence type="predicted"/>
<organism evidence="8 9">
    <name type="scientific">Capronia epimyces CBS 606.96</name>
    <dbReference type="NCBI Taxonomy" id="1182542"/>
    <lineage>
        <taxon>Eukaryota</taxon>
        <taxon>Fungi</taxon>
        <taxon>Dikarya</taxon>
        <taxon>Ascomycota</taxon>
        <taxon>Pezizomycotina</taxon>
        <taxon>Eurotiomycetes</taxon>
        <taxon>Chaetothyriomycetidae</taxon>
        <taxon>Chaetothyriales</taxon>
        <taxon>Herpotrichiellaceae</taxon>
        <taxon>Capronia</taxon>
    </lineage>
</organism>
<feature type="domain" description="Zn(2)-C6 fungal-type" evidence="7">
    <location>
        <begin position="33"/>
        <end position="63"/>
    </location>
</feature>
<gene>
    <name evidence="8" type="ORF">A1O3_02058</name>
</gene>
<dbReference type="OrthoDB" id="3364175at2759"/>
<dbReference type="RefSeq" id="XP_007730391.1">
    <property type="nucleotide sequence ID" value="XM_007732201.1"/>
</dbReference>
<dbReference type="AlphaFoldDB" id="W9Z3B8"/>
<evidence type="ECO:0000256" key="6">
    <source>
        <dbReference type="SAM" id="MobiDB-lite"/>
    </source>
</evidence>
<dbReference type="CDD" id="cd00067">
    <property type="entry name" value="GAL4"/>
    <property type="match status" value="1"/>
</dbReference>
<dbReference type="HOGENOM" id="CLU_007607_1_1_1"/>
<sequence>MATTGANANKRAPQTSEHDDDVLRPARARVAQACARCRTRKDRCDGTQPQCSNCFNASQPCLYVAGTKKRGLPEGYVRGLEKLWAVMVQKIHGLDDTVRRVMEENEEELLRVWNHHKYGDDLHTAWKESSVLSELDKLLSRLEQHSQPNPKRKREREDDGEPLTSLQGTSAGVYTMPPVFTVAQIPTSHTETDIDQNEATSLPHRIPLSSAQVSIALPRSTSSLMDHYFKYTHCWFPILDRPYTLKRYYEYTRSSSPLQPQSSDLAYIWAMCAYTKQQTLQSRLPSTAGEDPTVTEMRSIARSLIPTESGPFFLGHVQALLLLAILDLGSTNPSSAWILVGFAVRALLDGIDSTGDQHPRWTAALQGCFILDTLISIRLRKPPHLRTEHLTHIRLLDEDGHEEWEPWEVAERDTNGPRPPAFVISCFNHLTELCMLANGLLKSELCQSTTEPLPTQDYSSISTLAELAGKYPFQIMQVEPRPPHQMLLQACHVVIMAITSPLSDTVQKEAGRRFFNILELFEHAWNRPDRCGVPSIMTVLCHLIDLQPHGHLVSDPVNQIKSRLALTWPNFTHHIGRPGPEVLSSENIAGHSAISVPSASQEMLQHPGAFAFTSSGAWQRDSVNYQTSQIDRNETAPDTIQSKDFQYPNIPLFTGSAEQASQMASTSIDYGAIDRNVTQHAFDSVLVDESSLARMTATAPGFDGDEIDALFHEMAQLDTTQWTMDRTQGLRDFGFADDSTFEAFCNDPDRLMLTEGYIAPTLDDNHGGAYGTQTTSPAGDGRNRPPQVRLRSTFEGFGGPW</sequence>
<feature type="region of interest" description="Disordered" evidence="6">
    <location>
        <begin position="763"/>
        <end position="801"/>
    </location>
</feature>
<dbReference type="GO" id="GO:0008270">
    <property type="term" value="F:zinc ion binding"/>
    <property type="evidence" value="ECO:0007669"/>
    <property type="project" value="InterPro"/>
</dbReference>
<evidence type="ECO:0000256" key="5">
    <source>
        <dbReference type="ARBA" id="ARBA00023242"/>
    </source>
</evidence>
<protein>
    <recommendedName>
        <fullName evidence="7">Zn(2)-C6 fungal-type domain-containing protein</fullName>
    </recommendedName>
</protein>
<dbReference type="GO" id="GO:0045944">
    <property type="term" value="P:positive regulation of transcription by RNA polymerase II"/>
    <property type="evidence" value="ECO:0007669"/>
    <property type="project" value="TreeGrafter"/>
</dbReference>
<dbReference type="InterPro" id="IPR052783">
    <property type="entry name" value="Metabolic/Drug-Res_Regulator"/>
</dbReference>
<evidence type="ECO:0000256" key="3">
    <source>
        <dbReference type="ARBA" id="ARBA00023125"/>
    </source>
</evidence>
<dbReference type="InterPro" id="IPR001138">
    <property type="entry name" value="Zn2Cys6_DnaBD"/>
</dbReference>
<dbReference type="EMBL" id="AMGY01000002">
    <property type="protein sequence ID" value="EXJ88994.1"/>
    <property type="molecule type" value="Genomic_DNA"/>
</dbReference>
<reference evidence="8 9" key="1">
    <citation type="submission" date="2013-03" db="EMBL/GenBank/DDBJ databases">
        <title>The Genome Sequence of Capronia epimyces CBS 606.96.</title>
        <authorList>
            <consortium name="The Broad Institute Genomics Platform"/>
            <person name="Cuomo C."/>
            <person name="de Hoog S."/>
            <person name="Gorbushina A."/>
            <person name="Walker B."/>
            <person name="Young S.K."/>
            <person name="Zeng Q."/>
            <person name="Gargeya S."/>
            <person name="Fitzgerald M."/>
            <person name="Haas B."/>
            <person name="Abouelleil A."/>
            <person name="Allen A.W."/>
            <person name="Alvarado L."/>
            <person name="Arachchi H.M."/>
            <person name="Berlin A.M."/>
            <person name="Chapman S.B."/>
            <person name="Gainer-Dewar J."/>
            <person name="Goldberg J."/>
            <person name="Griggs A."/>
            <person name="Gujja S."/>
            <person name="Hansen M."/>
            <person name="Howarth C."/>
            <person name="Imamovic A."/>
            <person name="Ireland A."/>
            <person name="Larimer J."/>
            <person name="McCowan C."/>
            <person name="Murphy C."/>
            <person name="Pearson M."/>
            <person name="Poon T.W."/>
            <person name="Priest M."/>
            <person name="Roberts A."/>
            <person name="Saif S."/>
            <person name="Shea T."/>
            <person name="Sisk P."/>
            <person name="Sykes S."/>
            <person name="Wortman J."/>
            <person name="Nusbaum C."/>
            <person name="Birren B."/>
        </authorList>
    </citation>
    <scope>NUCLEOTIDE SEQUENCE [LARGE SCALE GENOMIC DNA]</scope>
    <source>
        <strain evidence="8 9">CBS 606.96</strain>
    </source>
</reference>
<dbReference type="SMART" id="SM00066">
    <property type="entry name" value="GAL4"/>
    <property type="match status" value="1"/>
</dbReference>
<dbReference type="PANTHER" id="PTHR47655">
    <property type="entry name" value="QUINIC ACID UTILIZATION ACTIVATOR"/>
    <property type="match status" value="1"/>
</dbReference>
<evidence type="ECO:0000256" key="2">
    <source>
        <dbReference type="ARBA" id="ARBA00023015"/>
    </source>
</evidence>